<evidence type="ECO:0000313" key="2">
    <source>
        <dbReference type="EMBL" id="BAD87963.1"/>
    </source>
</evidence>
<accession>Q5JKP4</accession>
<evidence type="ECO:0000256" key="1">
    <source>
        <dbReference type="SAM" id="MobiDB-lite"/>
    </source>
</evidence>
<dbReference type="Proteomes" id="UP000817658">
    <property type="component" value="Chromosome 1"/>
</dbReference>
<sequence length="135" mass="14635">MEFFDHFLYVEANSKAKSKASSPAPREAAFDCSAAAAQPGGWTLSSPLLARRSHRVDELPLPPPAVRDPAFATQTVAGLHHARTQLSPRGRDPRKPAAHQWPSSAFRLCRLIPPGAGGRDDMWGPHDGGSHYFSV</sequence>
<dbReference type="AlphaFoldDB" id="Q5JKP4"/>
<reference evidence="2" key="1">
    <citation type="journal article" date="2002" name="Nature">
        <title>The genome sequence and structure of rice chromosome 1.</title>
        <authorList>
            <person name="Sasaki T."/>
            <person name="Matsumoto T."/>
            <person name="Yamamoto K."/>
            <person name="Sakata K."/>
            <person name="Baba T."/>
            <person name="Katayose Y."/>
            <person name="Wu J."/>
            <person name="Niimura Y."/>
            <person name="Cheng Z."/>
            <person name="Nagamura Y."/>
            <person name="Antonio B.A."/>
            <person name="Kanamori H."/>
            <person name="Hosokawa S."/>
            <person name="Masukawa M."/>
            <person name="Arikawa K."/>
            <person name="Chiden Y."/>
            <person name="Hayashi M."/>
            <person name="Okamoto M."/>
            <person name="Ando T."/>
            <person name="Aoki H."/>
            <person name="Arita K."/>
            <person name="Hamada M."/>
            <person name="Harada C."/>
            <person name="Hijishita S."/>
            <person name="Honda M."/>
            <person name="Ichikawa Y."/>
            <person name="Idonuma A."/>
            <person name="Iijima M."/>
            <person name="Ikeda M."/>
            <person name="Ikeno M."/>
            <person name="Itoh S."/>
            <person name="Itoh T."/>
            <person name="Itoh Y."/>
            <person name="Itoh Y."/>
            <person name="Iwabuchi A."/>
            <person name="Kamiya K."/>
            <person name="Karasawa W."/>
            <person name="Katagiri S."/>
            <person name="Kikuta A."/>
            <person name="Kobayashi N."/>
            <person name="Kono I."/>
            <person name="Machita K."/>
            <person name="Maehara T."/>
            <person name="Mizuno H."/>
            <person name="Mizubayashi T."/>
            <person name="Mukai Y."/>
            <person name="Nagasaki H."/>
            <person name="Nakashima M."/>
            <person name="Nakama Y."/>
            <person name="Nakamichi Y."/>
            <person name="Nakamura M."/>
            <person name="Namiki N."/>
            <person name="Negishi M."/>
            <person name="Ohta I."/>
            <person name="Ono N."/>
            <person name="Saji S."/>
            <person name="Sakai K."/>
            <person name="Shibata M."/>
            <person name="Shimokawa T."/>
            <person name="Shomura A."/>
            <person name="Song J."/>
            <person name="Takazaki Y."/>
            <person name="Terasawa K."/>
            <person name="Tsuji K."/>
            <person name="Waki K."/>
            <person name="Yamagata H."/>
            <person name="Yamane H."/>
            <person name="Yoshiki S."/>
            <person name="Yoshihara R."/>
            <person name="Yukawa K."/>
            <person name="Zhong H."/>
            <person name="Iwama H."/>
            <person name="Endo T."/>
            <person name="Ito H."/>
            <person name="Hahn J.H."/>
            <person name="Kim H.I."/>
            <person name="Eun M.Y."/>
            <person name="Yano M."/>
            <person name="Jiang J."/>
            <person name="Gojobori T."/>
        </authorList>
    </citation>
    <scope>NUCLEOTIDE SEQUENCE [LARGE SCALE GENOMIC DNA]</scope>
</reference>
<organism evidence="2">
    <name type="scientific">Oryza sativa subsp. japonica</name>
    <name type="common">Rice</name>
    <dbReference type="NCBI Taxonomy" id="39947"/>
    <lineage>
        <taxon>Eukaryota</taxon>
        <taxon>Viridiplantae</taxon>
        <taxon>Streptophyta</taxon>
        <taxon>Embryophyta</taxon>
        <taxon>Tracheophyta</taxon>
        <taxon>Spermatophyta</taxon>
        <taxon>Magnoliopsida</taxon>
        <taxon>Liliopsida</taxon>
        <taxon>Poales</taxon>
        <taxon>Poaceae</taxon>
        <taxon>BOP clade</taxon>
        <taxon>Oryzoideae</taxon>
        <taxon>Oryzeae</taxon>
        <taxon>Oryzinae</taxon>
        <taxon>Oryza</taxon>
        <taxon>Oryza sativa</taxon>
    </lineage>
</organism>
<proteinExistence type="predicted"/>
<name>Q5JKP4_ORYSJ</name>
<protein>
    <submittedName>
        <fullName evidence="2">Uncharacterized protein</fullName>
    </submittedName>
</protein>
<dbReference type="EMBL" id="AP003924">
    <property type="protein sequence ID" value="BAD87963.1"/>
    <property type="molecule type" value="Genomic_DNA"/>
</dbReference>
<feature type="region of interest" description="Disordered" evidence="1">
    <location>
        <begin position="78"/>
        <end position="102"/>
    </location>
</feature>
<gene>
    <name evidence="2" type="primary">B1064G04.48</name>
</gene>